<dbReference type="EMBL" id="JACVVK020000003">
    <property type="protein sequence ID" value="KAK7507948.1"/>
    <property type="molecule type" value="Genomic_DNA"/>
</dbReference>
<dbReference type="AlphaFoldDB" id="A0ABD0M9P1"/>
<dbReference type="Proteomes" id="UP001519460">
    <property type="component" value="Unassembled WGS sequence"/>
</dbReference>
<evidence type="ECO:0000313" key="1">
    <source>
        <dbReference type="EMBL" id="KAK7507948.1"/>
    </source>
</evidence>
<comment type="caution">
    <text evidence="1">The sequence shown here is derived from an EMBL/GenBank/DDBJ whole genome shotgun (WGS) entry which is preliminary data.</text>
</comment>
<evidence type="ECO:0000313" key="2">
    <source>
        <dbReference type="Proteomes" id="UP001519460"/>
    </source>
</evidence>
<organism evidence="1 2">
    <name type="scientific">Batillaria attramentaria</name>
    <dbReference type="NCBI Taxonomy" id="370345"/>
    <lineage>
        <taxon>Eukaryota</taxon>
        <taxon>Metazoa</taxon>
        <taxon>Spiralia</taxon>
        <taxon>Lophotrochozoa</taxon>
        <taxon>Mollusca</taxon>
        <taxon>Gastropoda</taxon>
        <taxon>Caenogastropoda</taxon>
        <taxon>Sorbeoconcha</taxon>
        <taxon>Cerithioidea</taxon>
        <taxon>Batillariidae</taxon>
        <taxon>Batillaria</taxon>
    </lineage>
</organism>
<protein>
    <submittedName>
        <fullName evidence="1">Uncharacterized protein</fullName>
    </submittedName>
</protein>
<proteinExistence type="predicted"/>
<keyword evidence="2" id="KW-1185">Reference proteome</keyword>
<gene>
    <name evidence="1" type="ORF">BaRGS_00000913</name>
</gene>
<feature type="non-terminal residue" evidence="1">
    <location>
        <position position="140"/>
    </location>
</feature>
<reference evidence="1 2" key="1">
    <citation type="journal article" date="2023" name="Sci. Data">
        <title>Genome assembly of the Korean intertidal mud-creeper Batillaria attramentaria.</title>
        <authorList>
            <person name="Patra A.K."/>
            <person name="Ho P.T."/>
            <person name="Jun S."/>
            <person name="Lee S.J."/>
            <person name="Kim Y."/>
            <person name="Won Y.J."/>
        </authorList>
    </citation>
    <scope>NUCLEOTIDE SEQUENCE [LARGE SCALE GENOMIC DNA]</scope>
    <source>
        <strain evidence="1">Wonlab-2016</strain>
    </source>
</reference>
<accession>A0ABD0M9P1</accession>
<name>A0ABD0M9P1_9CAEN</name>
<sequence>MRHCLRAELVPVWKEIMPALNSRLQILRFLAPAGQSFLNTIIIQTGRFLDYSAISCPSPFEVTVTSCSMCAGANPSVPDSTMTSFAACSTSNLDNSQGVYNAPYRSPVAHSICHTKKDRFAVNCHNGCQICLMGGTLETR</sequence>